<reference evidence="3" key="2">
    <citation type="submission" date="2020-10" db="UniProtKB">
        <authorList>
            <consortium name="WormBaseParasite"/>
        </authorList>
    </citation>
    <scope>IDENTIFICATION</scope>
</reference>
<dbReference type="PROSITE" id="PS51257">
    <property type="entry name" value="PROKAR_LIPOPROTEIN"/>
    <property type="match status" value="1"/>
</dbReference>
<evidence type="ECO:0000313" key="3">
    <source>
        <dbReference type="WBParaSite" id="Pan_g8933.t1"/>
    </source>
</evidence>
<reference evidence="2" key="1">
    <citation type="journal article" date="2013" name="Genetics">
        <title>The draft genome and transcriptome of Panagrellus redivivus are shaped by the harsh demands of a free-living lifestyle.</title>
        <authorList>
            <person name="Srinivasan J."/>
            <person name="Dillman A.R."/>
            <person name="Macchietto M.G."/>
            <person name="Heikkinen L."/>
            <person name="Lakso M."/>
            <person name="Fracchia K.M."/>
            <person name="Antoshechkin I."/>
            <person name="Mortazavi A."/>
            <person name="Wong G."/>
            <person name="Sternberg P.W."/>
        </authorList>
    </citation>
    <scope>NUCLEOTIDE SEQUENCE [LARGE SCALE GENOMIC DNA]</scope>
    <source>
        <strain evidence="2">MT8872</strain>
    </source>
</reference>
<name>A0A7E4W9E2_PANRE</name>
<keyword evidence="1" id="KW-0812">Transmembrane</keyword>
<evidence type="ECO:0000256" key="1">
    <source>
        <dbReference type="SAM" id="Phobius"/>
    </source>
</evidence>
<protein>
    <submittedName>
        <fullName evidence="3">Activin_recp domain-containing protein</fullName>
    </submittedName>
</protein>
<accession>A0A7E4W9E2</accession>
<keyword evidence="1" id="KW-1133">Transmembrane helix</keyword>
<dbReference type="WBParaSite" id="Pan_g8933.t1">
    <property type="protein sequence ID" value="Pan_g8933.t1"/>
    <property type="gene ID" value="Pan_g8933"/>
</dbReference>
<organism evidence="2 3">
    <name type="scientific">Panagrellus redivivus</name>
    <name type="common">Microworm</name>
    <dbReference type="NCBI Taxonomy" id="6233"/>
    <lineage>
        <taxon>Eukaryota</taxon>
        <taxon>Metazoa</taxon>
        <taxon>Ecdysozoa</taxon>
        <taxon>Nematoda</taxon>
        <taxon>Chromadorea</taxon>
        <taxon>Rhabditida</taxon>
        <taxon>Tylenchina</taxon>
        <taxon>Panagrolaimomorpha</taxon>
        <taxon>Panagrolaimoidea</taxon>
        <taxon>Panagrolaimidae</taxon>
        <taxon>Panagrellus</taxon>
    </lineage>
</organism>
<dbReference type="AlphaFoldDB" id="A0A7E4W9E2"/>
<keyword evidence="1" id="KW-0472">Membrane</keyword>
<proteinExistence type="predicted"/>
<keyword evidence="2" id="KW-1185">Reference proteome</keyword>
<evidence type="ECO:0000313" key="2">
    <source>
        <dbReference type="Proteomes" id="UP000492821"/>
    </source>
</evidence>
<dbReference type="Proteomes" id="UP000492821">
    <property type="component" value="Unassembled WGS sequence"/>
</dbReference>
<sequence>MISQKWYLYAFSLLNLFIIACNALAPAIPHSAKKMCYKCSGNHDCTHGFCYGDYCVKSTSGNFYVSKGCENKSSNVYARSVAERSDITTESGNNDVGCVDTEVFGVSNVVCYCKDNDFCNIGRSLSPSGFLITFSMISSLIMLRFS</sequence>
<feature type="transmembrane region" description="Helical" evidence="1">
    <location>
        <begin position="6"/>
        <end position="25"/>
    </location>
</feature>